<sequence length="138" mass="15599">MDEKLEHFLLYELSDDWAAVATFDGMVARITPETYSRGVVLDVIRELGAKGYIRFGSFPGGGRGWEPWDVSIDEAIHRVAHGYNGIRGYLDIPDSEIGSTEVFRADLLEEGERRLAELGSPYEKYGDPWADTPRRSHH</sequence>
<protein>
    <submittedName>
        <fullName evidence="1">Uncharacterized protein</fullName>
    </submittedName>
</protein>
<dbReference type="EMBL" id="OBEG01000007">
    <property type="protein sequence ID" value="SNY89037.1"/>
    <property type="molecule type" value="Genomic_DNA"/>
</dbReference>
<dbReference type="RefSeq" id="WP_245910532.1">
    <property type="nucleotide sequence ID" value="NZ_OBEG01000007.1"/>
</dbReference>
<gene>
    <name evidence="1" type="ORF">SAMN04244553_6035</name>
</gene>
<dbReference type="AlphaFoldDB" id="A0A285LY09"/>
<keyword evidence="2" id="KW-1185">Reference proteome</keyword>
<dbReference type="Proteomes" id="UP000219565">
    <property type="component" value="Unassembled WGS sequence"/>
</dbReference>
<evidence type="ECO:0000313" key="2">
    <source>
        <dbReference type="Proteomes" id="UP000219565"/>
    </source>
</evidence>
<accession>A0A285LY09</accession>
<evidence type="ECO:0000313" key="1">
    <source>
        <dbReference type="EMBL" id="SNY89037.1"/>
    </source>
</evidence>
<proteinExistence type="predicted"/>
<name>A0A285LY09_9NOCA</name>
<reference evidence="1 2" key="1">
    <citation type="submission" date="2017-09" db="EMBL/GenBank/DDBJ databases">
        <authorList>
            <person name="Ehlers B."/>
            <person name="Leendertz F.H."/>
        </authorList>
    </citation>
    <scope>NUCLEOTIDE SEQUENCE [LARGE SCALE GENOMIC DNA]</scope>
    <source>
        <strain evidence="1 2">DSM 45537</strain>
    </source>
</reference>
<organism evidence="1 2">
    <name type="scientific">Nocardia amikacinitolerans</name>
    <dbReference type="NCBI Taxonomy" id="756689"/>
    <lineage>
        <taxon>Bacteria</taxon>
        <taxon>Bacillati</taxon>
        <taxon>Actinomycetota</taxon>
        <taxon>Actinomycetes</taxon>
        <taxon>Mycobacteriales</taxon>
        <taxon>Nocardiaceae</taxon>
        <taxon>Nocardia</taxon>
    </lineage>
</organism>